<organism evidence="1 2">
    <name type="scientific">Bacteroides caccae</name>
    <dbReference type="NCBI Taxonomy" id="47678"/>
    <lineage>
        <taxon>Bacteria</taxon>
        <taxon>Pseudomonadati</taxon>
        <taxon>Bacteroidota</taxon>
        <taxon>Bacteroidia</taxon>
        <taxon>Bacteroidales</taxon>
        <taxon>Bacteroidaceae</taxon>
        <taxon>Bacteroides</taxon>
    </lineage>
</organism>
<dbReference type="AlphaFoldDB" id="A0A174R9V9"/>
<protein>
    <submittedName>
        <fullName evidence="1">Uncharacterized protein</fullName>
    </submittedName>
</protein>
<sequence>MSLEFEPLLPCKEIKPQIVDETVCGFISYIEVHHQCPIKIGTFQKLNKSVPIDRP</sequence>
<accession>A0A174R9V9</accession>
<evidence type="ECO:0000313" key="1">
    <source>
        <dbReference type="EMBL" id="CUP80597.1"/>
    </source>
</evidence>
<dbReference type="EMBL" id="CZAI01000007">
    <property type="protein sequence ID" value="CUP80597.1"/>
    <property type="molecule type" value="Genomic_DNA"/>
</dbReference>
<proteinExistence type="predicted"/>
<name>A0A174R9V9_9BACE</name>
<reference evidence="1 2" key="1">
    <citation type="submission" date="2015-09" db="EMBL/GenBank/DDBJ databases">
        <authorList>
            <consortium name="Pathogen Informatics"/>
        </authorList>
    </citation>
    <scope>NUCLEOTIDE SEQUENCE [LARGE SCALE GENOMIC DNA]</scope>
    <source>
        <strain evidence="1 2">2789STDY5834880</strain>
    </source>
</reference>
<dbReference type="STRING" id="47678.ERS852494_03135"/>
<gene>
    <name evidence="1" type="ORF">ERS852494_03135</name>
</gene>
<evidence type="ECO:0000313" key="2">
    <source>
        <dbReference type="Proteomes" id="UP000095657"/>
    </source>
</evidence>
<dbReference type="Proteomes" id="UP000095657">
    <property type="component" value="Unassembled WGS sequence"/>
</dbReference>